<reference evidence="2 3" key="1">
    <citation type="journal article" date="2019" name="Commun. Biol.">
        <title>The bagworm genome reveals a unique fibroin gene that provides high tensile strength.</title>
        <authorList>
            <person name="Kono N."/>
            <person name="Nakamura H."/>
            <person name="Ohtoshi R."/>
            <person name="Tomita M."/>
            <person name="Numata K."/>
            <person name="Arakawa K."/>
        </authorList>
    </citation>
    <scope>NUCLEOTIDE SEQUENCE [LARGE SCALE GENOMIC DNA]</scope>
</reference>
<name>A0A4C1X4A1_EUMVA</name>
<evidence type="ECO:0000256" key="1">
    <source>
        <dbReference type="SAM" id="MobiDB-lite"/>
    </source>
</evidence>
<accession>A0A4C1X4A1</accession>
<protein>
    <submittedName>
        <fullName evidence="2">Uncharacterized protein</fullName>
    </submittedName>
</protein>
<comment type="caution">
    <text evidence="2">The sequence shown here is derived from an EMBL/GenBank/DDBJ whole genome shotgun (WGS) entry which is preliminary data.</text>
</comment>
<dbReference type="Proteomes" id="UP000299102">
    <property type="component" value="Unassembled WGS sequence"/>
</dbReference>
<gene>
    <name evidence="2" type="ORF">EVAR_34561_1</name>
</gene>
<dbReference type="OrthoDB" id="425681at2759"/>
<dbReference type="AlphaFoldDB" id="A0A4C1X4A1"/>
<dbReference type="EMBL" id="BGZK01000738">
    <property type="protein sequence ID" value="GBP58558.1"/>
    <property type="molecule type" value="Genomic_DNA"/>
</dbReference>
<keyword evidence="3" id="KW-1185">Reference proteome</keyword>
<feature type="region of interest" description="Disordered" evidence="1">
    <location>
        <begin position="183"/>
        <end position="240"/>
    </location>
</feature>
<evidence type="ECO:0000313" key="2">
    <source>
        <dbReference type="EMBL" id="GBP58558.1"/>
    </source>
</evidence>
<sequence length="240" mass="27120">MDELSVHRRPSNPCAVGVRAVGDENKINNSATKRGMKVDVVKTKVMVLKGDIERRVNAKNKVNVTLLAVMSSKSVSRQARLAIQSSLQRVLIATLMYASESWIWQKKNGSWINAVEIRSLRSMCGVSGKIHEETVMLCNLNEDVVIRVERDMLRCSRVISVDPLPPRQTVVFLVREACEHQTSDHGSSHRRRFQKLVHSQNAKTYPRTGSKSQARQKAEATVETGTNQKQKRDRCRNQDS</sequence>
<organism evidence="2 3">
    <name type="scientific">Eumeta variegata</name>
    <name type="common">Bagworm moth</name>
    <name type="synonym">Eumeta japonica</name>
    <dbReference type="NCBI Taxonomy" id="151549"/>
    <lineage>
        <taxon>Eukaryota</taxon>
        <taxon>Metazoa</taxon>
        <taxon>Ecdysozoa</taxon>
        <taxon>Arthropoda</taxon>
        <taxon>Hexapoda</taxon>
        <taxon>Insecta</taxon>
        <taxon>Pterygota</taxon>
        <taxon>Neoptera</taxon>
        <taxon>Endopterygota</taxon>
        <taxon>Lepidoptera</taxon>
        <taxon>Glossata</taxon>
        <taxon>Ditrysia</taxon>
        <taxon>Tineoidea</taxon>
        <taxon>Psychidae</taxon>
        <taxon>Oiketicinae</taxon>
        <taxon>Eumeta</taxon>
    </lineage>
</organism>
<feature type="compositionally biased region" description="Polar residues" evidence="1">
    <location>
        <begin position="197"/>
        <end position="215"/>
    </location>
</feature>
<proteinExistence type="predicted"/>
<evidence type="ECO:0000313" key="3">
    <source>
        <dbReference type="Proteomes" id="UP000299102"/>
    </source>
</evidence>